<dbReference type="PANTHER" id="PTHR44167:SF24">
    <property type="entry name" value="SERINE_THREONINE-PROTEIN KINASE CHK2"/>
    <property type="match status" value="1"/>
</dbReference>
<dbReference type="InterPro" id="IPR000719">
    <property type="entry name" value="Prot_kinase_dom"/>
</dbReference>
<dbReference type="PANTHER" id="PTHR44167">
    <property type="entry name" value="OVARIAN-SPECIFIC SERINE/THREONINE-PROTEIN KINASE LOK-RELATED"/>
    <property type="match status" value="1"/>
</dbReference>
<evidence type="ECO:0000313" key="4">
    <source>
        <dbReference type="Proteomes" id="UP001642484"/>
    </source>
</evidence>
<dbReference type="SUPFAM" id="SSF56112">
    <property type="entry name" value="Protein kinase-like (PK-like)"/>
    <property type="match status" value="1"/>
</dbReference>
<sequence length="337" mass="36472">MDVSGASHLSPRHDDEASDAESVSAASARSASSLLSRRSQGRSSGMNISTGTGSQDTKTYRDLLLSKGYHITGILGRGQNSDFVVHSAMKNGEKFAVKVSTESEQEGTNGGALRREYATLSSLKHPNIVRALQIWQGHVDEGMKGSAMILEFCGGIRLSRRLPWSDATFQLAARRKCLWQIADAVAYLHSLLVAHRDLHCKNVLVNEVGKDIEVKVLDFGCARPLNSDGGVEEDVNVNILPVGSTQPCDIFAMGLIGCSIISGKEISSWGVVPPDGESSITLPACGAKDFRLTGLMSEYLLGMLEVNGERRFKAPEALSRLPEESQWLMTQPKKLSL</sequence>
<name>A0ABP0PUG9_9DINO</name>
<protein>
    <recommendedName>
        <fullName evidence="2">Protein kinase domain-containing protein</fullName>
    </recommendedName>
</protein>
<evidence type="ECO:0000313" key="3">
    <source>
        <dbReference type="EMBL" id="CAK9078365.1"/>
    </source>
</evidence>
<dbReference type="InterPro" id="IPR011009">
    <property type="entry name" value="Kinase-like_dom_sf"/>
</dbReference>
<feature type="region of interest" description="Disordered" evidence="1">
    <location>
        <begin position="1"/>
        <end position="55"/>
    </location>
</feature>
<dbReference type="Gene3D" id="3.30.200.20">
    <property type="entry name" value="Phosphorylase Kinase, domain 1"/>
    <property type="match status" value="1"/>
</dbReference>
<comment type="caution">
    <text evidence="3">The sequence shown here is derived from an EMBL/GenBank/DDBJ whole genome shotgun (WGS) entry which is preliminary data.</text>
</comment>
<accession>A0ABP0PUG9</accession>
<evidence type="ECO:0000259" key="2">
    <source>
        <dbReference type="PROSITE" id="PS50011"/>
    </source>
</evidence>
<feature type="compositionally biased region" description="Polar residues" evidence="1">
    <location>
        <begin position="45"/>
        <end position="55"/>
    </location>
</feature>
<feature type="compositionally biased region" description="Low complexity" evidence="1">
    <location>
        <begin position="20"/>
        <end position="44"/>
    </location>
</feature>
<dbReference type="EMBL" id="CAXAMN010023550">
    <property type="protein sequence ID" value="CAK9078365.1"/>
    <property type="molecule type" value="Genomic_DNA"/>
</dbReference>
<reference evidence="3 4" key="1">
    <citation type="submission" date="2024-02" db="EMBL/GenBank/DDBJ databases">
        <authorList>
            <person name="Chen Y."/>
            <person name="Shah S."/>
            <person name="Dougan E. K."/>
            <person name="Thang M."/>
            <person name="Chan C."/>
        </authorList>
    </citation>
    <scope>NUCLEOTIDE SEQUENCE [LARGE SCALE GENOMIC DNA]</scope>
</reference>
<dbReference type="Proteomes" id="UP001642484">
    <property type="component" value="Unassembled WGS sequence"/>
</dbReference>
<evidence type="ECO:0000256" key="1">
    <source>
        <dbReference type="SAM" id="MobiDB-lite"/>
    </source>
</evidence>
<feature type="domain" description="Protein kinase" evidence="2">
    <location>
        <begin position="69"/>
        <end position="328"/>
    </location>
</feature>
<dbReference type="PROSITE" id="PS50011">
    <property type="entry name" value="PROTEIN_KINASE_DOM"/>
    <property type="match status" value="1"/>
</dbReference>
<gene>
    <name evidence="3" type="ORF">CCMP2556_LOCUS38626</name>
</gene>
<organism evidence="3 4">
    <name type="scientific">Durusdinium trenchii</name>
    <dbReference type="NCBI Taxonomy" id="1381693"/>
    <lineage>
        <taxon>Eukaryota</taxon>
        <taxon>Sar</taxon>
        <taxon>Alveolata</taxon>
        <taxon>Dinophyceae</taxon>
        <taxon>Suessiales</taxon>
        <taxon>Symbiodiniaceae</taxon>
        <taxon>Durusdinium</taxon>
    </lineage>
</organism>
<dbReference type="Pfam" id="PF00069">
    <property type="entry name" value="Pkinase"/>
    <property type="match status" value="1"/>
</dbReference>
<keyword evidence="4" id="KW-1185">Reference proteome</keyword>
<proteinExistence type="predicted"/>
<dbReference type="Gene3D" id="1.10.510.10">
    <property type="entry name" value="Transferase(Phosphotransferase) domain 1"/>
    <property type="match status" value="1"/>
</dbReference>
<dbReference type="CDD" id="cd00180">
    <property type="entry name" value="PKc"/>
    <property type="match status" value="1"/>
</dbReference>